<dbReference type="AlphaFoldDB" id="A0A2G4YN37"/>
<dbReference type="OrthoDB" id="9806868at2"/>
<organism evidence="2 3">
    <name type="scientific">Paremcibacter congregatus</name>
    <dbReference type="NCBI Taxonomy" id="2043170"/>
    <lineage>
        <taxon>Bacteria</taxon>
        <taxon>Pseudomonadati</taxon>
        <taxon>Pseudomonadota</taxon>
        <taxon>Alphaproteobacteria</taxon>
        <taxon>Emcibacterales</taxon>
        <taxon>Emcibacteraceae</taxon>
        <taxon>Paremcibacter</taxon>
    </lineage>
</organism>
<dbReference type="InterPro" id="IPR004360">
    <property type="entry name" value="Glyas_Fos-R_dOase_dom"/>
</dbReference>
<evidence type="ECO:0000313" key="2">
    <source>
        <dbReference type="EMBL" id="PHZ83731.1"/>
    </source>
</evidence>
<dbReference type="RefSeq" id="WP_099474798.1">
    <property type="nucleotide sequence ID" value="NZ_CP041025.1"/>
</dbReference>
<dbReference type="Proteomes" id="UP000229730">
    <property type="component" value="Unassembled WGS sequence"/>
</dbReference>
<reference evidence="2 3" key="1">
    <citation type="submission" date="2017-10" db="EMBL/GenBank/DDBJ databases">
        <title>Frigbacter circumglobatus gen. nov. sp. nov., isolated from sediment cultured in situ.</title>
        <authorList>
            <person name="Zhao Z."/>
        </authorList>
    </citation>
    <scope>NUCLEOTIDE SEQUENCE [LARGE SCALE GENOMIC DNA]</scope>
    <source>
        <strain evidence="2 3">ZYL</strain>
    </source>
</reference>
<evidence type="ECO:0000259" key="1">
    <source>
        <dbReference type="Pfam" id="PF00903"/>
    </source>
</evidence>
<sequence>MPTHPSHALPILFYQDVRNALTWLEETYGFNPIVVFEDDAGAIVHAEMMLGSAHIMLGPAGMVEWAVSPQKQHGWNTQQTYIYVDDVDAHHVGVEMMRGVTATVPEKQFYGDKTYRTTDIEGHRWIFAERIKTASKEEMAKATGLTVR</sequence>
<gene>
    <name evidence="2" type="ORF">CRD36_15275</name>
</gene>
<dbReference type="Pfam" id="PF00903">
    <property type="entry name" value="Glyoxalase"/>
    <property type="match status" value="1"/>
</dbReference>
<keyword evidence="3" id="KW-1185">Reference proteome</keyword>
<proteinExistence type="predicted"/>
<feature type="domain" description="Glyoxalase/fosfomycin resistance/dioxygenase" evidence="1">
    <location>
        <begin position="12"/>
        <end position="127"/>
    </location>
</feature>
<comment type="caution">
    <text evidence="2">The sequence shown here is derived from an EMBL/GenBank/DDBJ whole genome shotgun (WGS) entry which is preliminary data.</text>
</comment>
<dbReference type="InParanoid" id="A0A2G4YN37"/>
<dbReference type="InterPro" id="IPR029068">
    <property type="entry name" value="Glyas_Bleomycin-R_OHBP_Dase"/>
</dbReference>
<dbReference type="SUPFAM" id="SSF54593">
    <property type="entry name" value="Glyoxalase/Bleomycin resistance protein/Dihydroxybiphenyl dioxygenase"/>
    <property type="match status" value="1"/>
</dbReference>
<evidence type="ECO:0000313" key="3">
    <source>
        <dbReference type="Proteomes" id="UP000229730"/>
    </source>
</evidence>
<dbReference type="Gene3D" id="3.30.720.110">
    <property type="match status" value="1"/>
</dbReference>
<protein>
    <submittedName>
        <fullName evidence="2">Glyoxalase</fullName>
    </submittedName>
</protein>
<accession>A0A2G4YN37</accession>
<dbReference type="EMBL" id="PDEM01000031">
    <property type="protein sequence ID" value="PHZ83731.1"/>
    <property type="molecule type" value="Genomic_DNA"/>
</dbReference>
<dbReference type="Gene3D" id="3.30.720.120">
    <property type="match status" value="1"/>
</dbReference>
<name>A0A2G4YN37_9PROT</name>